<dbReference type="InterPro" id="IPR032486">
    <property type="entry name" value="JIP_LZII"/>
</dbReference>
<comment type="similarity">
    <text evidence="2">Belongs to the JIP scaffold family.</text>
</comment>
<dbReference type="GO" id="GO:0008432">
    <property type="term" value="F:JUN kinase binding"/>
    <property type="evidence" value="ECO:0007669"/>
    <property type="project" value="TreeGrafter"/>
</dbReference>
<evidence type="ECO:0000259" key="13">
    <source>
        <dbReference type="PROSITE" id="PS51777"/>
    </source>
</evidence>
<dbReference type="AlphaFoldDB" id="A0AAW1CMN1"/>
<keyword evidence="4" id="KW-0597">Phosphoprotein</keyword>
<feature type="region of interest" description="Disordered" evidence="11">
    <location>
        <begin position="619"/>
        <end position="648"/>
    </location>
</feature>
<reference evidence="14 15" key="1">
    <citation type="submission" date="2022-12" db="EMBL/GenBank/DDBJ databases">
        <title>Chromosome-level genome assembly of true bugs.</title>
        <authorList>
            <person name="Ma L."/>
            <person name="Li H."/>
        </authorList>
    </citation>
    <scope>NUCLEOTIDE SEQUENCE [LARGE SCALE GENOMIC DNA]</scope>
    <source>
        <strain evidence="14">Lab_2022b</strain>
    </source>
</reference>
<dbReference type="GO" id="GO:0019894">
    <property type="term" value="F:kinesin binding"/>
    <property type="evidence" value="ECO:0007669"/>
    <property type="project" value="TreeGrafter"/>
</dbReference>
<dbReference type="InterPro" id="IPR039911">
    <property type="entry name" value="JIP3/JIP4"/>
</dbReference>
<accession>A0AAW1CMN1</accession>
<dbReference type="PROSITE" id="PS51777">
    <property type="entry name" value="RH2"/>
    <property type="match status" value="1"/>
</dbReference>
<keyword evidence="15" id="KW-1185">Reference proteome</keyword>
<evidence type="ECO:0000256" key="2">
    <source>
        <dbReference type="ARBA" id="ARBA00009866"/>
    </source>
</evidence>
<dbReference type="PANTHER" id="PTHR13886">
    <property type="entry name" value="JNK/SAPK-ASSOCIATED PROTEIN"/>
    <property type="match status" value="1"/>
</dbReference>
<dbReference type="FunFam" id="1.20.58.1770:FF:000001">
    <property type="entry name" value="C-Jun-amino-terminal kinase-interacting protein 3 isoform X1"/>
    <property type="match status" value="1"/>
</dbReference>
<comment type="caution">
    <text evidence="14">The sequence shown here is derived from an EMBL/GenBank/DDBJ whole genome shotgun (WGS) entry which is preliminary data.</text>
</comment>
<evidence type="ECO:0000256" key="11">
    <source>
        <dbReference type="SAM" id="MobiDB-lite"/>
    </source>
</evidence>
<dbReference type="GO" id="GO:0005078">
    <property type="term" value="F:MAP-kinase scaffold activity"/>
    <property type="evidence" value="ECO:0007669"/>
    <property type="project" value="InterPro"/>
</dbReference>
<dbReference type="Pfam" id="PF16471">
    <property type="entry name" value="JIP_LZII"/>
    <property type="match status" value="1"/>
</dbReference>
<evidence type="ECO:0000256" key="8">
    <source>
        <dbReference type="ARBA" id="ARBA00069747"/>
    </source>
</evidence>
<evidence type="ECO:0000259" key="12">
    <source>
        <dbReference type="PROSITE" id="PS51776"/>
    </source>
</evidence>
<evidence type="ECO:0000256" key="7">
    <source>
        <dbReference type="ARBA" id="ARBA00064055"/>
    </source>
</evidence>
<dbReference type="Gene3D" id="1.20.58.1770">
    <property type="match status" value="1"/>
</dbReference>
<keyword evidence="5 10" id="KW-0175">Coiled coil</keyword>
<feature type="region of interest" description="Disordered" evidence="11">
    <location>
        <begin position="693"/>
        <end position="714"/>
    </location>
</feature>
<feature type="compositionally biased region" description="Low complexity" evidence="11">
    <location>
        <begin position="815"/>
        <end position="824"/>
    </location>
</feature>
<dbReference type="GO" id="GO:0048471">
    <property type="term" value="C:perinuclear region of cytoplasm"/>
    <property type="evidence" value="ECO:0007669"/>
    <property type="project" value="UniProtKB-SubCell"/>
</dbReference>
<feature type="domain" description="RH1" evidence="12">
    <location>
        <begin position="4"/>
        <end position="92"/>
    </location>
</feature>
<feature type="compositionally biased region" description="Polar residues" evidence="11">
    <location>
        <begin position="843"/>
        <end position="852"/>
    </location>
</feature>
<comment type="subcellular location">
    <subcellularLocation>
        <location evidence="1">Cytoplasm</location>
        <location evidence="1">Perinuclear region</location>
    </subcellularLocation>
</comment>
<dbReference type="SUPFAM" id="SSF50978">
    <property type="entry name" value="WD40 repeat-like"/>
    <property type="match status" value="1"/>
</dbReference>
<feature type="coiled-coil region" evidence="10">
    <location>
        <begin position="401"/>
        <end position="463"/>
    </location>
</feature>
<evidence type="ECO:0000313" key="15">
    <source>
        <dbReference type="Proteomes" id="UP001461498"/>
    </source>
</evidence>
<feature type="domain" description="RH2" evidence="13">
    <location>
        <begin position="470"/>
        <end position="540"/>
    </location>
</feature>
<dbReference type="Pfam" id="PF09744">
    <property type="entry name" value="RH1"/>
    <property type="match status" value="1"/>
</dbReference>
<feature type="region of interest" description="Disordered" evidence="11">
    <location>
        <begin position="785"/>
        <end position="870"/>
    </location>
</feature>
<evidence type="ECO:0000256" key="1">
    <source>
        <dbReference type="ARBA" id="ARBA00004556"/>
    </source>
</evidence>
<comment type="subunit">
    <text evidence="7">Forms homo- and heterooligomeric complexes. Binds the TPR motif-containing C-terminal of kinesin light chain, Klc. Pre-assembled syd scaffolding complexes are then transported as a cargo of kinesin, to the required subcellular location.</text>
</comment>
<name>A0AAW1CMN1_9HEMI</name>
<dbReference type="Gene3D" id="1.20.5.1000">
    <property type="entry name" value="arf6 gtpase in complex with a specific effector, jip4"/>
    <property type="match status" value="1"/>
</dbReference>
<evidence type="ECO:0000256" key="4">
    <source>
        <dbReference type="ARBA" id="ARBA00022553"/>
    </source>
</evidence>
<dbReference type="InterPro" id="IPR036322">
    <property type="entry name" value="WD40_repeat_dom_sf"/>
</dbReference>
<proteinExistence type="inferred from homology"/>
<dbReference type="InterPro" id="IPR034744">
    <property type="entry name" value="RH2"/>
</dbReference>
<feature type="region of interest" description="Disordered" evidence="11">
    <location>
        <begin position="219"/>
        <end position="315"/>
    </location>
</feature>
<feature type="compositionally biased region" description="Polar residues" evidence="11">
    <location>
        <begin position="239"/>
        <end position="249"/>
    </location>
</feature>
<feature type="coiled-coil region" evidence="10">
    <location>
        <begin position="65"/>
        <end position="92"/>
    </location>
</feature>
<dbReference type="GO" id="GO:0016192">
    <property type="term" value="P:vesicle-mediated transport"/>
    <property type="evidence" value="ECO:0007669"/>
    <property type="project" value="TreeGrafter"/>
</dbReference>
<comment type="function">
    <text evidence="6">The JNK-interacting protein (JIP) group of scaffold proteins selectively mediates JNK-signaling by aggregating specific components of the MAPK cascade to form a functional JNK signaling module. May function as a regulator of vesicle transport, through interactions with the JNK-signaling components and motor proteins. Syd is required for efficient kinesin-I mediated axonal transport.</text>
</comment>
<protein>
    <recommendedName>
        <fullName evidence="8">JNK-interacting protein 3</fullName>
    </recommendedName>
    <alternativeName>
        <fullName evidence="9">Protein sunday driver</fullName>
    </alternativeName>
</protein>
<dbReference type="Proteomes" id="UP001461498">
    <property type="component" value="Unassembled WGS sequence"/>
</dbReference>
<evidence type="ECO:0000256" key="3">
    <source>
        <dbReference type="ARBA" id="ARBA00022490"/>
    </source>
</evidence>
<evidence type="ECO:0000256" key="10">
    <source>
        <dbReference type="SAM" id="Coils"/>
    </source>
</evidence>
<feature type="compositionally biased region" description="Basic and acidic residues" evidence="11">
    <location>
        <begin position="262"/>
        <end position="272"/>
    </location>
</feature>
<dbReference type="InterPro" id="IPR034743">
    <property type="entry name" value="RH1"/>
</dbReference>
<dbReference type="PROSITE" id="PS51776">
    <property type="entry name" value="RH1"/>
    <property type="match status" value="1"/>
</dbReference>
<dbReference type="GO" id="GO:0030159">
    <property type="term" value="F:signaling receptor complex adaptor activity"/>
    <property type="evidence" value="ECO:0007669"/>
    <property type="project" value="TreeGrafter"/>
</dbReference>
<dbReference type="EMBL" id="JAPXFL010000011">
    <property type="protein sequence ID" value="KAK9499819.1"/>
    <property type="molecule type" value="Genomic_DNA"/>
</dbReference>
<keyword evidence="3" id="KW-0963">Cytoplasm</keyword>
<gene>
    <name evidence="14" type="ORF">O3M35_002785</name>
</gene>
<evidence type="ECO:0000313" key="14">
    <source>
        <dbReference type="EMBL" id="KAK9499819.1"/>
    </source>
</evidence>
<feature type="compositionally biased region" description="Basic and acidic residues" evidence="11">
    <location>
        <begin position="825"/>
        <end position="836"/>
    </location>
</feature>
<evidence type="ECO:0000256" key="9">
    <source>
        <dbReference type="ARBA" id="ARBA00082388"/>
    </source>
</evidence>
<dbReference type="Pfam" id="PF19056">
    <property type="entry name" value="WD40_2"/>
    <property type="match status" value="1"/>
</dbReference>
<dbReference type="FunFam" id="1.20.5.1000:FF:000001">
    <property type="entry name" value="C-Jun-amino-terminal kinase-interacting protein 3 isoform X2"/>
    <property type="match status" value="1"/>
</dbReference>
<dbReference type="PANTHER" id="PTHR13886:SF4">
    <property type="entry name" value="JNK-INTERACTING PROTEIN 3"/>
    <property type="match status" value="1"/>
</dbReference>
<evidence type="ECO:0000256" key="5">
    <source>
        <dbReference type="ARBA" id="ARBA00023054"/>
    </source>
</evidence>
<organism evidence="14 15">
    <name type="scientific">Rhynocoris fuscipes</name>
    <dbReference type="NCBI Taxonomy" id="488301"/>
    <lineage>
        <taxon>Eukaryota</taxon>
        <taxon>Metazoa</taxon>
        <taxon>Ecdysozoa</taxon>
        <taxon>Arthropoda</taxon>
        <taxon>Hexapoda</taxon>
        <taxon>Insecta</taxon>
        <taxon>Pterygota</taxon>
        <taxon>Neoptera</taxon>
        <taxon>Paraneoptera</taxon>
        <taxon>Hemiptera</taxon>
        <taxon>Heteroptera</taxon>
        <taxon>Panheteroptera</taxon>
        <taxon>Cimicomorpha</taxon>
        <taxon>Reduviidae</taxon>
        <taxon>Harpactorinae</taxon>
        <taxon>Harpactorini</taxon>
        <taxon>Rhynocoris</taxon>
    </lineage>
</organism>
<sequence length="1266" mass="141331">MEEETVYGTHEDSHVVMSDKVQSLAGSIYQEFEKMIAKYDEDVVKDLMPLVVNVLESLDLSYSENQEHQVELELLREDNEQLVTQYEREKQLRKASDQKLLEVEDLIEAERKEKGGKIESLESIVRMLELKAKNSSDHVYRLEEKEQEMKKEFTKLHERYTELFKTHMDYIERTKIMGGGDRLEAPGRQRLASLAFSQLNRSSGPVSFGFQSLESNNMPSIARNSVSPGEFPTIPSSPPESNHSATSLRNELEVVDNTEDDTSLREVSEKGWSETLSPGSKDASPDSSEECPPPPPVVTTPIGRTTTKKEQRSGNTLYQELSFQDADALGEMDEGADITGGWVHPGEYASSANMDGPKPDSSRLRDLKVNDNFYGMGKEVENLILENNELLATKNALNIVKDDLIIKVDELTSEQEILREENKSLKALNARLTQKLTEREEDIKKLKEEIEKLSKSNKSDDEDDVPLAQRKRFTRVEMARVLMERNQYKERFIELQEAVRFTEMIRASKNETDLDKKSKQSVWKFFSSLFSGNDRGVVPHRKTLPNANFRYNAPTHHISPALDTMRKRSLHERKRGLDLMDAGEINNEKIAARRASERREQLRAVQAHVRKDDGRLHAYGWSLPAKGGSSSSPAPPKTQSSATPQVPVPVPVYCRPLMEKEDGMKIWCAAGVNLAGGRTKDGGEIVGASVFYSKPSSDTETTNEAEPTDPVEQLEKDIEDGERQRKENEEQLSSLVWICTSTRSISYVTVIDANNPADILEAFSVCPSYLLCIASVPGACESDYRNNDEDIPVQRNENEPEENENKVEEPSTVISNNNEDTNSNETKKEDNDEPRIGRITFVSCATGSEDSSTLPPTAPIPDNPPTNNTTNLADDPIDTNANELPGSPSRQHRLVKQFKEGLLKDGVSPAPTDNEINEELEKASSVLPTMWLGAQNGCIFVHSAVAHWKRCLHSIKLKDSVLSIVHVRGRVLCAVADCTVAIFRRGTDGQWDLGRYHIVDLGPPQHSIRCLIAVHNKVWCGYKNRIHVLDPGTMTVQKSLDVHPRKESHVRQMAWVGDGVWVSIRLDSTLRLYHAHTYQHLQDVDIEPYVSKMLGAGKLGFSFVRITALLVSCSRLWIGTGNGVIISVPLSEGAVNAAGSRVPGSVVRVFADPASSHLTPATFIPYCSMQHAQLSFHGHRDAVKFFVAVPGCGGMSAATTNPTSTPIIENNNENEKPTSMLVMSGGEGYIDFRVVDDAEEPQDGASHLIVWQLLSRYVCIRQPHSL</sequence>
<evidence type="ECO:0000256" key="6">
    <source>
        <dbReference type="ARBA" id="ARBA00059054"/>
    </source>
</evidence>